<dbReference type="GO" id="GO:0001735">
    <property type="term" value="F:prenylcysteine oxidase activity"/>
    <property type="evidence" value="ECO:0007669"/>
    <property type="project" value="InterPro"/>
</dbReference>
<feature type="domain" description="Prenylcysteine lyase" evidence="9">
    <location>
        <begin position="163"/>
        <end position="523"/>
    </location>
</feature>
<evidence type="ECO:0000256" key="3">
    <source>
        <dbReference type="ARBA" id="ARBA00022630"/>
    </source>
</evidence>
<dbReference type="EMBL" id="CP099429">
    <property type="protein sequence ID" value="USW59167.1"/>
    <property type="molecule type" value="Genomic_DNA"/>
</dbReference>
<dbReference type="InterPro" id="IPR036188">
    <property type="entry name" value="FAD/NAD-bd_sf"/>
</dbReference>
<organism evidence="10 11">
    <name type="scientific">Septoria linicola</name>
    <dbReference type="NCBI Taxonomy" id="215465"/>
    <lineage>
        <taxon>Eukaryota</taxon>
        <taxon>Fungi</taxon>
        <taxon>Dikarya</taxon>
        <taxon>Ascomycota</taxon>
        <taxon>Pezizomycotina</taxon>
        <taxon>Dothideomycetes</taxon>
        <taxon>Dothideomycetidae</taxon>
        <taxon>Mycosphaerellales</taxon>
        <taxon>Mycosphaerellaceae</taxon>
        <taxon>Septoria</taxon>
    </lineage>
</organism>
<feature type="chain" id="PRO_5040164544" evidence="8">
    <location>
        <begin position="17"/>
        <end position="559"/>
    </location>
</feature>
<dbReference type="Pfam" id="PF07156">
    <property type="entry name" value="Prenylcys_lyase"/>
    <property type="match status" value="1"/>
</dbReference>
<dbReference type="PIRSF" id="PIRSF036292">
    <property type="entry name" value="Prenylcysteine_oxidase"/>
    <property type="match status" value="1"/>
</dbReference>
<dbReference type="GO" id="GO:0030328">
    <property type="term" value="P:prenylcysteine catabolic process"/>
    <property type="evidence" value="ECO:0007669"/>
    <property type="project" value="InterPro"/>
</dbReference>
<dbReference type="SUPFAM" id="SSF51905">
    <property type="entry name" value="FAD/NAD(P)-binding domain"/>
    <property type="match status" value="1"/>
</dbReference>
<evidence type="ECO:0000313" key="10">
    <source>
        <dbReference type="EMBL" id="USW59167.1"/>
    </source>
</evidence>
<evidence type="ECO:0000256" key="8">
    <source>
        <dbReference type="SAM" id="SignalP"/>
    </source>
</evidence>
<name>A0A9Q9B003_9PEZI</name>
<dbReference type="InterPro" id="IPR017046">
    <property type="entry name" value="Prenylcysteine_Oxase1"/>
</dbReference>
<protein>
    <submittedName>
        <fullName evidence="10">Prenylcysteine lyase, prenylcysteine oxidase, FAD/NAD(P)-binding domain superfamily</fullName>
    </submittedName>
</protein>
<evidence type="ECO:0000259" key="9">
    <source>
        <dbReference type="Pfam" id="PF07156"/>
    </source>
</evidence>
<dbReference type="GO" id="GO:0016829">
    <property type="term" value="F:lyase activity"/>
    <property type="evidence" value="ECO:0007669"/>
    <property type="project" value="UniProtKB-KW"/>
</dbReference>
<sequence>MKLTSFACTLLAGVFAASQHEQPPLQHNKPVEIAIIGAGAAGSSAAYYLSQYARNASIPINITLFEANSYIGGRSTTVNAYDLSDEDISTIDELAPDLEHEYTVELGASIFVSVNQILQDALTTFNLSTKGGDDNPKGHKGSQLGVWDGDKFVVELDGSLNGYWDVAKLLWRYGLAPVKTQRLMKKVVGKFLNMYEEPTFPFKSITAAAQAVGLLAVTAATGEQYLRENGITGPFGREIVQASTRVNYAQNLEHIHGLEAMVCMATDGAMAVEGGNRRIFASMVKASGANVFLNKQVHDIQETGPDGYTVQARSADSDDVLISTADHIIVAGPWQYTNLTFNSTKTKTFQPPDQIPYVQLHVTLFTSTHLLNPAFFGLSHDKVVPQVILTTLPSGSPTQPGNQTAGKPGFFSISLLRSILNPHSGADEYLYKVFSPHAPTSAWLEELLGIKPENSNPNRNADDITWLYRKVWNSYPYEYPRVTFEDAKLEEGLWYTGGMDSFISTMETNALMGRNVARLIVDEEEEWREMEGWWDEGGDGYGEEGRRKLLAGASEKEDL</sequence>
<dbReference type="PANTHER" id="PTHR15944">
    <property type="entry name" value="FARNESYLCYSTEINE LYASE"/>
    <property type="match status" value="1"/>
</dbReference>
<dbReference type="InterPro" id="IPR010795">
    <property type="entry name" value="Prenylcys_lyase"/>
</dbReference>
<keyword evidence="10" id="KW-0456">Lyase</keyword>
<dbReference type="PANTHER" id="PTHR15944:SF0">
    <property type="entry name" value="PRENYLCYSTEINE LYASE DOMAIN-CONTAINING PROTEIN"/>
    <property type="match status" value="1"/>
</dbReference>
<keyword evidence="11" id="KW-1185">Reference proteome</keyword>
<gene>
    <name evidence="10" type="ORF">Slin15195_G124860</name>
</gene>
<dbReference type="Pfam" id="PF13450">
    <property type="entry name" value="NAD_binding_8"/>
    <property type="match status" value="1"/>
</dbReference>
<evidence type="ECO:0000256" key="1">
    <source>
        <dbReference type="ARBA" id="ARBA00001974"/>
    </source>
</evidence>
<keyword evidence="5" id="KW-0274">FAD</keyword>
<dbReference type="AlphaFoldDB" id="A0A9Q9B003"/>
<reference evidence="10" key="1">
    <citation type="submission" date="2022-06" db="EMBL/GenBank/DDBJ databases">
        <title>Complete genome sequences of two strains of the flax pathogen Septoria linicola.</title>
        <authorList>
            <person name="Lapalu N."/>
            <person name="Simon A."/>
            <person name="Demenou B."/>
            <person name="Paumier D."/>
            <person name="Guillot M.-P."/>
            <person name="Gout L."/>
            <person name="Valade R."/>
        </authorList>
    </citation>
    <scope>NUCLEOTIDE SEQUENCE</scope>
    <source>
        <strain evidence="10">SE15195</strain>
    </source>
</reference>
<dbReference type="GO" id="GO:0030327">
    <property type="term" value="P:prenylated protein catabolic process"/>
    <property type="evidence" value="ECO:0007669"/>
    <property type="project" value="TreeGrafter"/>
</dbReference>
<evidence type="ECO:0000256" key="2">
    <source>
        <dbReference type="ARBA" id="ARBA00009967"/>
    </source>
</evidence>
<comment type="similarity">
    <text evidence="2">Belongs to the prenylcysteine oxidase family.</text>
</comment>
<comment type="cofactor">
    <cofactor evidence="1">
        <name>FAD</name>
        <dbReference type="ChEBI" id="CHEBI:57692"/>
    </cofactor>
</comment>
<accession>A0A9Q9B003</accession>
<keyword evidence="6" id="KW-0560">Oxidoreductase</keyword>
<keyword evidence="7" id="KW-0325">Glycoprotein</keyword>
<keyword evidence="3" id="KW-0285">Flavoprotein</keyword>
<evidence type="ECO:0000256" key="5">
    <source>
        <dbReference type="ARBA" id="ARBA00022827"/>
    </source>
</evidence>
<feature type="signal peptide" evidence="8">
    <location>
        <begin position="1"/>
        <end position="16"/>
    </location>
</feature>
<dbReference type="Proteomes" id="UP001056384">
    <property type="component" value="Chromosome 12"/>
</dbReference>
<evidence type="ECO:0000256" key="6">
    <source>
        <dbReference type="ARBA" id="ARBA00023002"/>
    </source>
</evidence>
<dbReference type="Gene3D" id="3.50.50.60">
    <property type="entry name" value="FAD/NAD(P)-binding domain"/>
    <property type="match status" value="1"/>
</dbReference>
<evidence type="ECO:0000256" key="7">
    <source>
        <dbReference type="ARBA" id="ARBA00023180"/>
    </source>
</evidence>
<keyword evidence="4 8" id="KW-0732">Signal</keyword>
<evidence type="ECO:0000256" key="4">
    <source>
        <dbReference type="ARBA" id="ARBA00022729"/>
    </source>
</evidence>
<proteinExistence type="inferred from homology"/>
<evidence type="ECO:0000313" key="11">
    <source>
        <dbReference type="Proteomes" id="UP001056384"/>
    </source>
</evidence>